<gene>
    <name evidence="1" type="ORF">MPAN_003840</name>
</gene>
<dbReference type="InterPro" id="IPR001387">
    <property type="entry name" value="Cro/C1-type_HTH"/>
</dbReference>
<organism evidence="1 2">
    <name type="scientific">Mariniplasma anaerobium</name>
    <dbReference type="NCBI Taxonomy" id="2735436"/>
    <lineage>
        <taxon>Bacteria</taxon>
        <taxon>Bacillati</taxon>
        <taxon>Mycoplasmatota</taxon>
        <taxon>Mollicutes</taxon>
        <taxon>Acholeplasmatales</taxon>
        <taxon>Acholeplasmataceae</taxon>
        <taxon>Mariniplasma</taxon>
    </lineage>
</organism>
<evidence type="ECO:0000313" key="2">
    <source>
        <dbReference type="Proteomes" id="UP000620133"/>
    </source>
</evidence>
<dbReference type="Proteomes" id="UP000620133">
    <property type="component" value="Chromosome"/>
</dbReference>
<dbReference type="PROSITE" id="PS50943">
    <property type="entry name" value="HTH_CROC1"/>
    <property type="match status" value="1"/>
</dbReference>
<dbReference type="RefSeq" id="WP_176240019.1">
    <property type="nucleotide sequence ID" value="NZ_AP024412.1"/>
</dbReference>
<dbReference type="AlphaFoldDB" id="A0A7U9XWA5"/>
<dbReference type="KEGG" id="manr:MPAN_003840"/>
<dbReference type="Pfam" id="PF01381">
    <property type="entry name" value="HTH_3"/>
    <property type="match status" value="1"/>
</dbReference>
<name>A0A7U9XWA5_9MOLU</name>
<dbReference type="SUPFAM" id="SSF47413">
    <property type="entry name" value="lambda repressor-like DNA-binding domains"/>
    <property type="match status" value="1"/>
</dbReference>
<dbReference type="SMART" id="SM00530">
    <property type="entry name" value="HTH_XRE"/>
    <property type="match status" value="1"/>
</dbReference>
<dbReference type="InterPro" id="IPR010982">
    <property type="entry name" value="Lambda_DNA-bd_dom_sf"/>
</dbReference>
<dbReference type="InterPro" id="IPR011990">
    <property type="entry name" value="TPR-like_helical_dom_sf"/>
</dbReference>
<sequence>MIINMIELMHLIKKRQADKIYIGQPFGSAIKYKRKELGLTLEEASEDICSISYLSKVENSAISASEEFVEKFKDRFELEDAFDYDLESYRKHLDQVIDGLIHDREIDESCVTYYENRVDYQSIIITFAYYMLRKDFTTGYKYYQQVLSMISSMPQESFIISMLLTNYIFYHYMNYIDGMRITALLESQKPYSSHIELLINKWKLMYAFKLRNHHIICRVYKKYENELIKKHLFDQLRSINFQKLVYDAKCCTPEDIKENVSRISNMHAHEKAFILSTCHYHKGNYDQALKLATKYHQLSYEWGVLHLLILDKMEEVKLIKIALKQETDIKTPLFEIIKRHLSFKYLKSQHEIVNYIKNDILTRKTYTDDHDVLTYLMKDCEKILSGFQYYKDAVYIYRFFNIQLNQKL</sequence>
<dbReference type="CDD" id="cd00093">
    <property type="entry name" value="HTH_XRE"/>
    <property type="match status" value="1"/>
</dbReference>
<dbReference type="GO" id="GO:0003677">
    <property type="term" value="F:DNA binding"/>
    <property type="evidence" value="ECO:0007669"/>
    <property type="project" value="InterPro"/>
</dbReference>
<reference evidence="1" key="1">
    <citation type="submission" date="2021-01" db="EMBL/GenBank/DDBJ databases">
        <title>Draft genome sequence of Acholeplasmataceae bacterium strain Mahy22.</title>
        <authorList>
            <person name="Watanabe M."/>
            <person name="Kojima H."/>
            <person name="Fukui M."/>
        </authorList>
    </citation>
    <scope>NUCLEOTIDE SEQUENCE</scope>
    <source>
        <strain evidence="1">Mahy22</strain>
    </source>
</reference>
<keyword evidence="2" id="KW-1185">Reference proteome</keyword>
<dbReference type="EMBL" id="AP024412">
    <property type="protein sequence ID" value="BCR35491.1"/>
    <property type="molecule type" value="Genomic_DNA"/>
</dbReference>
<protein>
    <submittedName>
        <fullName evidence="1">Uncharacterized protein</fullName>
    </submittedName>
</protein>
<dbReference type="Gene3D" id="1.25.40.10">
    <property type="entry name" value="Tetratricopeptide repeat domain"/>
    <property type="match status" value="1"/>
</dbReference>
<proteinExistence type="predicted"/>
<evidence type="ECO:0000313" key="1">
    <source>
        <dbReference type="EMBL" id="BCR35491.1"/>
    </source>
</evidence>
<accession>A0A7U9XWA5</accession>